<evidence type="ECO:0000313" key="1">
    <source>
        <dbReference type="EMBL" id="CAK9039208.1"/>
    </source>
</evidence>
<dbReference type="EMBL" id="CAXAMM010016632">
    <property type="protein sequence ID" value="CAK9039208.1"/>
    <property type="molecule type" value="Genomic_DNA"/>
</dbReference>
<sequence length="408" mass="44754">MALQRLASASAKLARRGLADTAAAERVLRPARRPLFHELRDPPPVALTINQRADWPLTDLKRIPAHSVSAMNSLELTHHAERLCARSMGRSPTGDWDAILGRFSQLVAEMDTDLSIRLLRCLPRASFSAAALREIVPQLPRKAKSPSNLSCLSSALLDLRSPLGDDLLSRLFEELEADVLNFSPCTWGLSAPMMLVSLVRRTTVSGGVGLAEIRSESSSRLVEAIGQHAVKMGPRHLEISAYCCARLCRGQLPPFPARGTELAQASRALLEHGTRRVERFVPRSLLDFFIAMERLAGPVRVAELAVAVAQRLQRCTAEELETCSPGDKYRSALCLLRAGKGEGARSEVLKALKVLLDQQSLESWSLHAREALQKRLSNFTSDPELGCLQDLLADAPLQREEKRGCGAN</sequence>
<reference evidence="1 2" key="1">
    <citation type="submission" date="2024-02" db="EMBL/GenBank/DDBJ databases">
        <authorList>
            <person name="Chen Y."/>
            <person name="Shah S."/>
            <person name="Dougan E. K."/>
            <person name="Thang M."/>
            <person name="Chan C."/>
        </authorList>
    </citation>
    <scope>NUCLEOTIDE SEQUENCE [LARGE SCALE GENOMIC DNA]</scope>
</reference>
<gene>
    <name evidence="1" type="ORF">SCF082_LOCUS22940</name>
</gene>
<proteinExistence type="predicted"/>
<comment type="caution">
    <text evidence="1">The sequence shown here is derived from an EMBL/GenBank/DDBJ whole genome shotgun (WGS) entry which is preliminary data.</text>
</comment>
<dbReference type="Proteomes" id="UP001642464">
    <property type="component" value="Unassembled WGS sequence"/>
</dbReference>
<accession>A0ABP0LJ41</accession>
<evidence type="ECO:0000313" key="2">
    <source>
        <dbReference type="Proteomes" id="UP001642464"/>
    </source>
</evidence>
<keyword evidence="2" id="KW-1185">Reference proteome</keyword>
<protein>
    <submittedName>
        <fullName evidence="1">Uncharacterized protein</fullName>
    </submittedName>
</protein>
<organism evidence="1 2">
    <name type="scientific">Durusdinium trenchii</name>
    <dbReference type="NCBI Taxonomy" id="1381693"/>
    <lineage>
        <taxon>Eukaryota</taxon>
        <taxon>Sar</taxon>
        <taxon>Alveolata</taxon>
        <taxon>Dinophyceae</taxon>
        <taxon>Suessiales</taxon>
        <taxon>Symbiodiniaceae</taxon>
        <taxon>Durusdinium</taxon>
    </lineage>
</organism>
<name>A0ABP0LJ41_9DINO</name>